<dbReference type="Proteomes" id="UP000092668">
    <property type="component" value="Unassembled WGS sequence"/>
</dbReference>
<feature type="domain" description="AB hydrolase-1" evidence="2">
    <location>
        <begin position="25"/>
        <end position="122"/>
    </location>
</feature>
<keyword evidence="1" id="KW-0378">Hydrolase</keyword>
<evidence type="ECO:0000313" key="4">
    <source>
        <dbReference type="Proteomes" id="UP000092668"/>
    </source>
</evidence>
<evidence type="ECO:0000256" key="1">
    <source>
        <dbReference type="ARBA" id="ARBA00022801"/>
    </source>
</evidence>
<evidence type="ECO:0000259" key="2">
    <source>
        <dbReference type="Pfam" id="PF00561"/>
    </source>
</evidence>
<dbReference type="InterPro" id="IPR050266">
    <property type="entry name" value="AB_hydrolase_sf"/>
</dbReference>
<keyword evidence="4" id="KW-1185">Reference proteome</keyword>
<dbReference type="SUPFAM" id="SSF53474">
    <property type="entry name" value="alpha/beta-Hydrolases"/>
    <property type="match status" value="1"/>
</dbReference>
<dbReference type="GO" id="GO:0016787">
    <property type="term" value="F:hydrolase activity"/>
    <property type="evidence" value="ECO:0007669"/>
    <property type="project" value="UniProtKB-KW"/>
</dbReference>
<name>A0A1B8S973_9MYCO</name>
<dbReference type="GO" id="GO:0016020">
    <property type="term" value="C:membrane"/>
    <property type="evidence" value="ECO:0007669"/>
    <property type="project" value="TreeGrafter"/>
</dbReference>
<dbReference type="PANTHER" id="PTHR43798:SF31">
    <property type="entry name" value="AB HYDROLASE SUPERFAMILY PROTEIN YCLE"/>
    <property type="match status" value="1"/>
</dbReference>
<protein>
    <recommendedName>
        <fullName evidence="2">AB hydrolase-1 domain-containing protein</fullName>
    </recommendedName>
</protein>
<accession>A0A1B8S973</accession>
<sequence length="264" mass="28558">MEMRGRRVNTGGFELHVEEAGQGNPPIIFLHPAASDHTFFAPQVEAFSATHRVVTFDQRGFGASGEADGQYQPADLADDVAWLCDHLEVERPVVVGCSMGGGIAVEFAARHPDVPCGIVVLNRSVLANPAQDSTIRQLAEMLRGPSAAEAVEMLVNAQIGPLDPPELGDEYRSTAMSTRPHVLAAVQEAFTDWDGEAALAAVRVPTLFTFSRTPGKYADLDRIKELCPQAVIGHTVGAGHFENRSVPDQLNPMIKRFLEVHVMP</sequence>
<organism evidence="3 4">
    <name type="scientific">Mycolicibacter kumamotonensis</name>
    <dbReference type="NCBI Taxonomy" id="354243"/>
    <lineage>
        <taxon>Bacteria</taxon>
        <taxon>Bacillati</taxon>
        <taxon>Actinomycetota</taxon>
        <taxon>Actinomycetes</taxon>
        <taxon>Mycobacteriales</taxon>
        <taxon>Mycobacteriaceae</taxon>
        <taxon>Mycolicibacter</taxon>
    </lineage>
</organism>
<dbReference type="AlphaFoldDB" id="A0A1B8S973"/>
<evidence type="ECO:0000313" key="3">
    <source>
        <dbReference type="EMBL" id="OBY29299.1"/>
    </source>
</evidence>
<dbReference type="InterPro" id="IPR029058">
    <property type="entry name" value="AB_hydrolase_fold"/>
</dbReference>
<dbReference type="Pfam" id="PF00561">
    <property type="entry name" value="Abhydrolase_1"/>
    <property type="match status" value="1"/>
</dbReference>
<proteinExistence type="predicted"/>
<reference evidence="3 4" key="1">
    <citation type="submission" date="2015-06" db="EMBL/GenBank/DDBJ databases">
        <title>Genome sequence of Mycobacterium kumamotonense strain Roo.</title>
        <authorList>
            <person name="Greninger A.L."/>
            <person name="Cunningham G."/>
            <person name="Miller S."/>
        </authorList>
    </citation>
    <scope>NUCLEOTIDE SEQUENCE [LARGE SCALE GENOMIC DNA]</scope>
    <source>
        <strain evidence="3 4">Roo</strain>
    </source>
</reference>
<dbReference type="EMBL" id="LFOE01000108">
    <property type="protein sequence ID" value="OBY29299.1"/>
    <property type="molecule type" value="Genomic_DNA"/>
</dbReference>
<dbReference type="PANTHER" id="PTHR43798">
    <property type="entry name" value="MONOACYLGLYCEROL LIPASE"/>
    <property type="match status" value="1"/>
</dbReference>
<dbReference type="PRINTS" id="PR00111">
    <property type="entry name" value="ABHYDROLASE"/>
</dbReference>
<gene>
    <name evidence="3" type="ORF">ACT18_23810</name>
</gene>
<dbReference type="Gene3D" id="3.40.50.1820">
    <property type="entry name" value="alpha/beta hydrolase"/>
    <property type="match status" value="1"/>
</dbReference>
<comment type="caution">
    <text evidence="3">The sequence shown here is derived from an EMBL/GenBank/DDBJ whole genome shotgun (WGS) entry which is preliminary data.</text>
</comment>
<dbReference type="InterPro" id="IPR000073">
    <property type="entry name" value="AB_hydrolase_1"/>
</dbReference>